<dbReference type="GO" id="GO:0006281">
    <property type="term" value="P:DNA repair"/>
    <property type="evidence" value="ECO:0007669"/>
    <property type="project" value="UniProtKB-KW"/>
</dbReference>
<reference evidence="10" key="2">
    <citation type="journal article" date="2021" name="PeerJ">
        <title>Extensive microbial diversity within the chicken gut microbiome revealed by metagenomics and culture.</title>
        <authorList>
            <person name="Gilroy R."/>
            <person name="Ravi A."/>
            <person name="Getino M."/>
            <person name="Pursley I."/>
            <person name="Horton D.L."/>
            <person name="Alikhan N.F."/>
            <person name="Baker D."/>
            <person name="Gharbi K."/>
            <person name="Hall N."/>
            <person name="Watson M."/>
            <person name="Adriaenssens E.M."/>
            <person name="Foster-Nyarko E."/>
            <person name="Jarju S."/>
            <person name="Secka A."/>
            <person name="Antonio M."/>
            <person name="Oren A."/>
            <person name="Chaudhuri R.R."/>
            <person name="La Ragione R."/>
            <person name="Hildebrand F."/>
            <person name="Pallen M.J."/>
        </authorList>
    </citation>
    <scope>NUCLEOTIDE SEQUENCE</scope>
    <source>
        <strain evidence="10">ChiGjej3B3-7149</strain>
    </source>
</reference>
<dbReference type="Gene3D" id="1.10.150.20">
    <property type="entry name" value="5' to 3' exonuclease, C-terminal subdomain"/>
    <property type="match status" value="1"/>
</dbReference>
<dbReference type="EMBL" id="DVHH01000140">
    <property type="protein sequence ID" value="HIR55064.1"/>
    <property type="molecule type" value="Genomic_DNA"/>
</dbReference>
<dbReference type="InterPro" id="IPR041663">
    <property type="entry name" value="DisA/LigA_HHH"/>
</dbReference>
<dbReference type="Gene3D" id="3.40.140.10">
    <property type="entry name" value="Cytidine Deaminase, domain 2"/>
    <property type="match status" value="1"/>
</dbReference>
<evidence type="ECO:0000259" key="9">
    <source>
        <dbReference type="PROSITE" id="PS50249"/>
    </source>
</evidence>
<reference evidence="10" key="1">
    <citation type="submission" date="2020-10" db="EMBL/GenBank/DDBJ databases">
        <authorList>
            <person name="Gilroy R."/>
        </authorList>
    </citation>
    <scope>NUCLEOTIDE SEQUENCE</scope>
    <source>
        <strain evidence="10">ChiGjej3B3-7149</strain>
    </source>
</reference>
<protein>
    <submittedName>
        <fullName evidence="10">RadC family protein</fullName>
    </submittedName>
</protein>
<comment type="caution">
    <text evidence="10">The sequence shown here is derived from an EMBL/GenBank/DDBJ whole genome shotgun (WGS) entry which is preliminary data.</text>
</comment>
<dbReference type="PANTHER" id="PTHR30471">
    <property type="entry name" value="DNA REPAIR PROTEIN RADC"/>
    <property type="match status" value="1"/>
</dbReference>
<keyword evidence="8" id="KW-0234">DNA repair</keyword>
<dbReference type="InterPro" id="IPR037518">
    <property type="entry name" value="MPN"/>
</dbReference>
<keyword evidence="4" id="KW-0227">DNA damage</keyword>
<evidence type="ECO:0000256" key="1">
    <source>
        <dbReference type="ARBA" id="ARBA00010243"/>
    </source>
</evidence>
<dbReference type="SUPFAM" id="SSF47781">
    <property type="entry name" value="RuvA domain 2-like"/>
    <property type="match status" value="1"/>
</dbReference>
<accession>A0A9D1DLF1</accession>
<evidence type="ECO:0000256" key="2">
    <source>
        <dbReference type="ARBA" id="ARBA00022670"/>
    </source>
</evidence>
<dbReference type="GO" id="GO:0008237">
    <property type="term" value="F:metallopeptidase activity"/>
    <property type="evidence" value="ECO:0007669"/>
    <property type="project" value="UniProtKB-KW"/>
</dbReference>
<keyword evidence="6" id="KW-0862">Zinc</keyword>
<dbReference type="Proteomes" id="UP000824238">
    <property type="component" value="Unassembled WGS sequence"/>
</dbReference>
<keyword evidence="3" id="KW-0479">Metal-binding</keyword>
<dbReference type="GO" id="GO:0046872">
    <property type="term" value="F:metal ion binding"/>
    <property type="evidence" value="ECO:0007669"/>
    <property type="project" value="UniProtKB-KW"/>
</dbReference>
<dbReference type="PROSITE" id="PS50249">
    <property type="entry name" value="MPN"/>
    <property type="match status" value="1"/>
</dbReference>
<name>A0A9D1DLF1_9FIRM</name>
<organism evidence="10 11">
    <name type="scientific">Candidatus Scatomorpha intestinigallinarum</name>
    <dbReference type="NCBI Taxonomy" id="2840923"/>
    <lineage>
        <taxon>Bacteria</taxon>
        <taxon>Bacillati</taxon>
        <taxon>Bacillota</taxon>
        <taxon>Clostridia</taxon>
        <taxon>Eubacteriales</taxon>
        <taxon>Candidatus Scatomorpha</taxon>
    </lineage>
</organism>
<evidence type="ECO:0000256" key="6">
    <source>
        <dbReference type="ARBA" id="ARBA00022833"/>
    </source>
</evidence>
<gene>
    <name evidence="10" type="ORF">IAD36_05665</name>
</gene>
<evidence type="ECO:0000313" key="11">
    <source>
        <dbReference type="Proteomes" id="UP000824238"/>
    </source>
</evidence>
<sequence length="227" mass="25879">MSTHDGHRQRMKNAFAEHGLESFDDVHALEFLLFYVRARCNTNEIAHELLDRFGSLDAVFEASVEELSNVDGVGRETAIFLRLIPEVSRRYMMSRRKMTTINDTRDACEYFRPLFMFARTERIFVLLLDNMLRVLSCRELGRGSLDFVNMNVRSVVEMVVNYRASRVILAHNHPGGGITPSPDDYVSTEMLEKALGGFGVQLLDHIIVSGVQAGSIFKANRDYRQIV</sequence>
<evidence type="ECO:0000256" key="7">
    <source>
        <dbReference type="ARBA" id="ARBA00023049"/>
    </source>
</evidence>
<dbReference type="PANTHER" id="PTHR30471:SF3">
    <property type="entry name" value="UPF0758 PROTEIN YEES-RELATED"/>
    <property type="match status" value="1"/>
</dbReference>
<keyword evidence="7" id="KW-0482">Metalloprotease</keyword>
<dbReference type="AlphaFoldDB" id="A0A9D1DLF1"/>
<keyword evidence="5" id="KW-0378">Hydrolase</keyword>
<dbReference type="GO" id="GO:0006508">
    <property type="term" value="P:proteolysis"/>
    <property type="evidence" value="ECO:0007669"/>
    <property type="project" value="UniProtKB-KW"/>
</dbReference>
<comment type="similarity">
    <text evidence="1">Belongs to the UPF0758 family.</text>
</comment>
<evidence type="ECO:0000256" key="5">
    <source>
        <dbReference type="ARBA" id="ARBA00022801"/>
    </source>
</evidence>
<dbReference type="InterPro" id="IPR001405">
    <property type="entry name" value="UPF0758"/>
</dbReference>
<dbReference type="Pfam" id="PF12826">
    <property type="entry name" value="HHH_2"/>
    <property type="match status" value="1"/>
</dbReference>
<dbReference type="Pfam" id="PF04002">
    <property type="entry name" value="RadC"/>
    <property type="match status" value="1"/>
</dbReference>
<dbReference type="InterPro" id="IPR010994">
    <property type="entry name" value="RuvA_2-like"/>
</dbReference>
<keyword evidence="2" id="KW-0645">Protease</keyword>
<evidence type="ECO:0000256" key="8">
    <source>
        <dbReference type="ARBA" id="ARBA00023204"/>
    </source>
</evidence>
<evidence type="ECO:0000256" key="4">
    <source>
        <dbReference type="ARBA" id="ARBA00022763"/>
    </source>
</evidence>
<evidence type="ECO:0000256" key="3">
    <source>
        <dbReference type="ARBA" id="ARBA00022723"/>
    </source>
</evidence>
<evidence type="ECO:0000313" key="10">
    <source>
        <dbReference type="EMBL" id="HIR55064.1"/>
    </source>
</evidence>
<dbReference type="InterPro" id="IPR025657">
    <property type="entry name" value="RadC_JAB"/>
</dbReference>
<feature type="domain" description="MPN" evidence="9">
    <location>
        <begin position="100"/>
        <end position="222"/>
    </location>
</feature>
<proteinExistence type="inferred from homology"/>